<keyword evidence="1" id="KW-0472">Membrane</keyword>
<reference evidence="2 3" key="1">
    <citation type="submission" date="2019-02" db="EMBL/GenBank/DDBJ databases">
        <title>Genomic Encyclopedia of Archaeal and Bacterial Type Strains, Phase II (KMG-II): from individual species to whole genera.</title>
        <authorList>
            <person name="Goeker M."/>
        </authorList>
    </citation>
    <scope>NUCLEOTIDE SEQUENCE [LARGE SCALE GENOMIC DNA]</scope>
    <source>
        <strain evidence="2 3">DSM 21411</strain>
    </source>
</reference>
<evidence type="ECO:0000256" key="1">
    <source>
        <dbReference type="SAM" id="Phobius"/>
    </source>
</evidence>
<keyword evidence="1" id="KW-0812">Transmembrane</keyword>
<protein>
    <submittedName>
        <fullName evidence="2">Uncharacterized protein</fullName>
    </submittedName>
</protein>
<name>A0A4Q7P7J5_9BACT</name>
<organism evidence="2 3">
    <name type="scientific">Cecembia calidifontis</name>
    <dbReference type="NCBI Taxonomy" id="1187080"/>
    <lineage>
        <taxon>Bacteria</taxon>
        <taxon>Pseudomonadati</taxon>
        <taxon>Bacteroidota</taxon>
        <taxon>Cytophagia</taxon>
        <taxon>Cytophagales</taxon>
        <taxon>Cyclobacteriaceae</taxon>
        <taxon>Cecembia</taxon>
    </lineage>
</organism>
<evidence type="ECO:0000313" key="2">
    <source>
        <dbReference type="EMBL" id="RZS96041.1"/>
    </source>
</evidence>
<dbReference type="AlphaFoldDB" id="A0A4Q7P7J5"/>
<keyword evidence="3" id="KW-1185">Reference proteome</keyword>
<accession>A0A4Q7P7J5</accession>
<gene>
    <name evidence="2" type="ORF">BC751_1595</name>
</gene>
<feature type="transmembrane region" description="Helical" evidence="1">
    <location>
        <begin position="12"/>
        <end position="30"/>
    </location>
</feature>
<dbReference type="EMBL" id="SGXG01000001">
    <property type="protein sequence ID" value="RZS96041.1"/>
    <property type="molecule type" value="Genomic_DNA"/>
</dbReference>
<sequence length="153" mass="18032">MRSYIMFFQVQTKYAGFWVFNMFFIIVMQMCFSCKNPETTKSLEERIFGLKKAYQIHANHSLLIIDLDGCSTCVNDIYVHLDDLKNQKDLSVIFNSNFNKKFKNYVGDNCERCYLDSLGKSFEYDLLQGPAILYQKKSEIYDSIPYPNFKEII</sequence>
<dbReference type="Proteomes" id="UP000292209">
    <property type="component" value="Unassembled WGS sequence"/>
</dbReference>
<evidence type="ECO:0000313" key="3">
    <source>
        <dbReference type="Proteomes" id="UP000292209"/>
    </source>
</evidence>
<proteinExistence type="predicted"/>
<keyword evidence="1" id="KW-1133">Transmembrane helix</keyword>
<comment type="caution">
    <text evidence="2">The sequence shown here is derived from an EMBL/GenBank/DDBJ whole genome shotgun (WGS) entry which is preliminary data.</text>
</comment>